<keyword evidence="8" id="KW-1185">Reference proteome</keyword>
<evidence type="ECO:0000259" key="6">
    <source>
        <dbReference type="Pfam" id="PF01826"/>
    </source>
</evidence>
<keyword evidence="5" id="KW-0472">Membrane</keyword>
<evidence type="ECO:0000256" key="3">
    <source>
        <dbReference type="ARBA" id="ARBA00022900"/>
    </source>
</evidence>
<feature type="domain" description="TIL" evidence="6">
    <location>
        <begin position="92"/>
        <end position="147"/>
    </location>
</feature>
<gene>
    <name evidence="7" type="ORF">NLS_LOCUS3319</name>
</gene>
<keyword evidence="4" id="KW-1015">Disulfide bond</keyword>
<dbReference type="GO" id="GO:0004867">
    <property type="term" value="F:serine-type endopeptidase inhibitor activity"/>
    <property type="evidence" value="ECO:0007669"/>
    <property type="project" value="UniProtKB-KW"/>
</dbReference>
<evidence type="ECO:0000256" key="4">
    <source>
        <dbReference type="ARBA" id="ARBA00023157"/>
    </source>
</evidence>
<dbReference type="FunFam" id="2.10.25.10:FF:000055">
    <property type="entry name" value="alpha-tectorin isoform X1"/>
    <property type="match status" value="1"/>
</dbReference>
<evidence type="ECO:0000256" key="5">
    <source>
        <dbReference type="SAM" id="Phobius"/>
    </source>
</evidence>
<evidence type="ECO:0000256" key="2">
    <source>
        <dbReference type="ARBA" id="ARBA00022690"/>
    </source>
</evidence>
<protein>
    <recommendedName>
        <fullName evidence="6">TIL domain-containing protein</fullName>
    </recommendedName>
</protein>
<feature type="domain" description="TIL" evidence="6">
    <location>
        <begin position="164"/>
        <end position="215"/>
    </location>
</feature>
<dbReference type="InterPro" id="IPR051368">
    <property type="entry name" value="SerProtInhib-TIL_Domain"/>
</dbReference>
<dbReference type="Gene3D" id="2.10.25.10">
    <property type="entry name" value="Laminin"/>
    <property type="match status" value="4"/>
</dbReference>
<dbReference type="Proteomes" id="UP000277928">
    <property type="component" value="Unassembled WGS sequence"/>
</dbReference>
<dbReference type="Pfam" id="PF01826">
    <property type="entry name" value="TIL"/>
    <property type="match status" value="3"/>
</dbReference>
<dbReference type="AlphaFoldDB" id="A0A3P6T1Z5"/>
<dbReference type="CDD" id="cd19941">
    <property type="entry name" value="TIL"/>
    <property type="match status" value="3"/>
</dbReference>
<dbReference type="OMA" id="CENTCEN"/>
<keyword evidence="5" id="KW-0812">Transmembrane</keyword>
<evidence type="ECO:0000313" key="8">
    <source>
        <dbReference type="Proteomes" id="UP000277928"/>
    </source>
</evidence>
<keyword evidence="3" id="KW-0722">Serine protease inhibitor</keyword>
<name>A0A3P6T1Z5_LITSI</name>
<sequence length="478" mass="53613">MKYRKYQSAYLQLLLSPAYNETVSLREGEKSNQTTASLDVKRTKMNESVERGCKKNKMWTNCADCELKCDEDEFVCFSSAIKCHIDLPIVECPILEEFNECGTACEETCSNFGQPIICTQECVPGCFCKKGYVRENKAGCCVPSELCGAILSCGYNLEEKNKTCGPNQEYRRCGTACPQTCDGIPENCIQKCVSGCFCKNGFVMDLDRCIPEISCHVVPRDCRENEIYRKCGSPCQELCGEQKKENCNQCVEGCFCKLGYVVEEKAGVCVKPEQCIPPKYTKCPGNETFTYCGGCEGTCQNQFTDCPEECGSPRCECLANRNYSMLPHVHVPKRLVSWPCYFGARHGSSATSAPVRIYSQRHLFEVKKAMLKANNPDKYALASDFLAHRADRPKDYKPDIPPGRTITPSLLQKRLLVLTRMYKSESDIPESINEIKIAIMKERLNFVASIFYLASVLISFSVTIRTMNRVKAIVVGDS</sequence>
<dbReference type="InterPro" id="IPR036084">
    <property type="entry name" value="Ser_inhib-like_sf"/>
</dbReference>
<dbReference type="STRING" id="42156.A0A3P6T1Z5"/>
<evidence type="ECO:0000313" key="7">
    <source>
        <dbReference type="EMBL" id="VDK76563.1"/>
    </source>
</evidence>
<organism evidence="7 8">
    <name type="scientific">Litomosoides sigmodontis</name>
    <name type="common">Filarial nematode worm</name>
    <dbReference type="NCBI Taxonomy" id="42156"/>
    <lineage>
        <taxon>Eukaryota</taxon>
        <taxon>Metazoa</taxon>
        <taxon>Ecdysozoa</taxon>
        <taxon>Nematoda</taxon>
        <taxon>Chromadorea</taxon>
        <taxon>Rhabditida</taxon>
        <taxon>Spirurina</taxon>
        <taxon>Spiruromorpha</taxon>
        <taxon>Filarioidea</taxon>
        <taxon>Onchocercidae</taxon>
        <taxon>Litomosoides</taxon>
    </lineage>
</organism>
<dbReference type="EMBL" id="UYRX01000177">
    <property type="protein sequence ID" value="VDK76563.1"/>
    <property type="molecule type" value="Genomic_DNA"/>
</dbReference>
<reference evidence="7 8" key="1">
    <citation type="submission" date="2018-08" db="EMBL/GenBank/DDBJ databases">
        <authorList>
            <person name="Laetsch R D."/>
            <person name="Stevens L."/>
            <person name="Kumar S."/>
            <person name="Blaxter L. M."/>
        </authorList>
    </citation>
    <scope>NUCLEOTIDE SEQUENCE [LARGE SCALE GENOMIC DNA]</scope>
</reference>
<comment type="similarity">
    <text evidence="1">Belongs to the serine protease inhibitor-like (TIL domain-containing) family.</text>
</comment>
<dbReference type="OrthoDB" id="8193498at2759"/>
<dbReference type="PANTHER" id="PTHR23259:SF70">
    <property type="entry name" value="ACCESSORY GLAND PROTEIN ACP62F-RELATED"/>
    <property type="match status" value="1"/>
</dbReference>
<feature type="domain" description="TIL" evidence="6">
    <location>
        <begin position="222"/>
        <end position="275"/>
    </location>
</feature>
<evidence type="ECO:0000256" key="1">
    <source>
        <dbReference type="ARBA" id="ARBA00007611"/>
    </source>
</evidence>
<accession>A0A3P6T1Z5</accession>
<dbReference type="SUPFAM" id="SSF57567">
    <property type="entry name" value="Serine protease inhibitors"/>
    <property type="match status" value="3"/>
</dbReference>
<dbReference type="InterPro" id="IPR002919">
    <property type="entry name" value="TIL_dom"/>
</dbReference>
<keyword evidence="2" id="KW-0646">Protease inhibitor</keyword>
<proteinExistence type="inferred from homology"/>
<feature type="transmembrane region" description="Helical" evidence="5">
    <location>
        <begin position="444"/>
        <end position="464"/>
    </location>
</feature>
<keyword evidence="5" id="KW-1133">Transmembrane helix</keyword>
<dbReference type="PANTHER" id="PTHR23259">
    <property type="entry name" value="RIDDLE"/>
    <property type="match status" value="1"/>
</dbReference>